<feature type="domain" description="Endoribonuclease YicC-like N-terminal" evidence="6">
    <location>
        <begin position="2"/>
        <end position="155"/>
    </location>
</feature>
<dbReference type="Pfam" id="PF08340">
    <property type="entry name" value="YicC-like_C"/>
    <property type="match status" value="1"/>
</dbReference>
<comment type="cofactor">
    <cofactor evidence="1">
        <name>a divalent metal cation</name>
        <dbReference type="ChEBI" id="CHEBI:60240"/>
    </cofactor>
</comment>
<dbReference type="InterPro" id="IPR013527">
    <property type="entry name" value="YicC-like_N"/>
</dbReference>
<dbReference type="GO" id="GO:0016787">
    <property type="term" value="F:hydrolase activity"/>
    <property type="evidence" value="ECO:0007669"/>
    <property type="project" value="UniProtKB-KW"/>
</dbReference>
<dbReference type="PANTHER" id="PTHR30636:SF3">
    <property type="entry name" value="UPF0701 PROTEIN YICC"/>
    <property type="match status" value="1"/>
</dbReference>
<dbReference type="PANTHER" id="PTHR30636">
    <property type="entry name" value="UPF0701 PROTEIN YICC"/>
    <property type="match status" value="1"/>
</dbReference>
<feature type="domain" description="Endoribonuclease YicC-like C-terminal" evidence="7">
    <location>
        <begin position="173"/>
        <end position="291"/>
    </location>
</feature>
<dbReference type="Pfam" id="PF03755">
    <property type="entry name" value="YicC-like_N"/>
    <property type="match status" value="1"/>
</dbReference>
<evidence type="ECO:0000259" key="7">
    <source>
        <dbReference type="Pfam" id="PF08340"/>
    </source>
</evidence>
<evidence type="ECO:0000256" key="5">
    <source>
        <dbReference type="ARBA" id="ARBA00035648"/>
    </source>
</evidence>
<dbReference type="EC" id="3.1.-.-" evidence="8"/>
<evidence type="ECO:0000259" key="6">
    <source>
        <dbReference type="Pfam" id="PF03755"/>
    </source>
</evidence>
<evidence type="ECO:0000256" key="3">
    <source>
        <dbReference type="ARBA" id="ARBA00022759"/>
    </source>
</evidence>
<dbReference type="NCBIfam" id="TIGR00255">
    <property type="entry name" value="YicC/YloC family endoribonuclease"/>
    <property type="match status" value="1"/>
</dbReference>
<evidence type="ECO:0000256" key="2">
    <source>
        <dbReference type="ARBA" id="ARBA00022722"/>
    </source>
</evidence>
<sequence>MIASMTGYGRANKELDGYTVHVELKSVNHRFCEINIRLPRQLLFLEDKIKKAILEHVKRGRVEVFLNIEGEGLVTKAISIDWDLLEELVSTTKVIQEKYQLSDQITSQQLLSNDNILSIEEKEMENNELESTVLEVIQSATLQLKQMREAEGKTLIEVIFSFLDLVVENVHTIKEYAPIVVTQYRDRIEKRIKEYVGNEFDENRILTEVALFAEKADISEELTRLESHISQFKETVSTNEPIGRKLDFIVQEMNRETNTIGSKANDPTIAKHVVEIKSLLEKIKEQVQNIE</sequence>
<dbReference type="Proteomes" id="UP001597227">
    <property type="component" value="Unassembled WGS sequence"/>
</dbReference>
<gene>
    <name evidence="8" type="ORF">ACFSFW_04090</name>
</gene>
<keyword evidence="4 8" id="KW-0378">Hydrolase</keyword>
<evidence type="ECO:0000313" key="8">
    <source>
        <dbReference type="EMBL" id="MFD1777837.1"/>
    </source>
</evidence>
<keyword evidence="9" id="KW-1185">Reference proteome</keyword>
<comment type="caution">
    <text evidence="8">The sequence shown here is derived from an EMBL/GenBank/DDBJ whole genome shotgun (WGS) entry which is preliminary data.</text>
</comment>
<protein>
    <submittedName>
        <fullName evidence="8">YicC/YloC family endoribonuclease</fullName>
        <ecNumber evidence="8">3.1.-.-</ecNumber>
    </submittedName>
</protein>
<accession>A0ABW4MIJ5</accession>
<organism evidence="8 9">
    <name type="scientific">Fredinandcohnia salidurans</name>
    <dbReference type="NCBI Taxonomy" id="2595041"/>
    <lineage>
        <taxon>Bacteria</taxon>
        <taxon>Bacillati</taxon>
        <taxon>Bacillota</taxon>
        <taxon>Bacilli</taxon>
        <taxon>Bacillales</taxon>
        <taxon>Bacillaceae</taxon>
        <taxon>Fredinandcohnia</taxon>
    </lineage>
</organism>
<evidence type="ECO:0000256" key="1">
    <source>
        <dbReference type="ARBA" id="ARBA00001968"/>
    </source>
</evidence>
<name>A0ABW4MIJ5_9BACI</name>
<evidence type="ECO:0000313" key="9">
    <source>
        <dbReference type="Proteomes" id="UP001597227"/>
    </source>
</evidence>
<dbReference type="InterPro" id="IPR013551">
    <property type="entry name" value="YicC-like_C"/>
</dbReference>
<dbReference type="InterPro" id="IPR005229">
    <property type="entry name" value="YicC/YloC-like"/>
</dbReference>
<keyword evidence="3" id="KW-0255">Endonuclease</keyword>
<keyword evidence="2" id="KW-0540">Nuclease</keyword>
<proteinExistence type="inferred from homology"/>
<comment type="similarity">
    <text evidence="5">Belongs to the YicC/YloC family.</text>
</comment>
<reference evidence="9" key="1">
    <citation type="journal article" date="2019" name="Int. J. Syst. Evol. Microbiol.">
        <title>The Global Catalogue of Microorganisms (GCM) 10K type strain sequencing project: providing services to taxonomists for standard genome sequencing and annotation.</title>
        <authorList>
            <consortium name="The Broad Institute Genomics Platform"/>
            <consortium name="The Broad Institute Genome Sequencing Center for Infectious Disease"/>
            <person name="Wu L."/>
            <person name="Ma J."/>
        </authorList>
    </citation>
    <scope>NUCLEOTIDE SEQUENCE [LARGE SCALE GENOMIC DNA]</scope>
    <source>
        <strain evidence="9">CCUG 15531</strain>
    </source>
</reference>
<dbReference type="RefSeq" id="WP_388035443.1">
    <property type="nucleotide sequence ID" value="NZ_JBHUEK010000007.1"/>
</dbReference>
<dbReference type="EMBL" id="JBHUEK010000007">
    <property type="protein sequence ID" value="MFD1777837.1"/>
    <property type="molecule type" value="Genomic_DNA"/>
</dbReference>
<evidence type="ECO:0000256" key="4">
    <source>
        <dbReference type="ARBA" id="ARBA00022801"/>
    </source>
</evidence>